<evidence type="ECO:0000256" key="2">
    <source>
        <dbReference type="ARBA" id="ARBA00005452"/>
    </source>
</evidence>
<dbReference type="GO" id="GO:0003333">
    <property type="term" value="P:amino acid transmembrane transport"/>
    <property type="evidence" value="ECO:0007669"/>
    <property type="project" value="InterPro"/>
</dbReference>
<keyword evidence="9 10" id="KW-0472">Membrane</keyword>
<dbReference type="Gene3D" id="1.20.1740.10">
    <property type="entry name" value="Amino acid/polyamine transporter I"/>
    <property type="match status" value="1"/>
</dbReference>
<feature type="transmembrane region" description="Helical" evidence="10">
    <location>
        <begin position="273"/>
        <end position="301"/>
    </location>
</feature>
<feature type="transmembrane region" description="Helical" evidence="10">
    <location>
        <begin position="7"/>
        <end position="28"/>
    </location>
</feature>
<evidence type="ECO:0000313" key="11">
    <source>
        <dbReference type="EMBL" id="QRL03290.1"/>
    </source>
</evidence>
<keyword evidence="7 10" id="KW-0029">Amino-acid transport</keyword>
<evidence type="ECO:0000256" key="6">
    <source>
        <dbReference type="ARBA" id="ARBA00022692"/>
    </source>
</evidence>
<evidence type="ECO:0000256" key="7">
    <source>
        <dbReference type="ARBA" id="ARBA00022970"/>
    </source>
</evidence>
<dbReference type="AlphaFoldDB" id="A0AAP9ZDI6"/>
<dbReference type="Pfam" id="PF03222">
    <property type="entry name" value="Trp_Tyr_perm"/>
    <property type="match status" value="1"/>
</dbReference>
<organism evidence="11 12">
    <name type="scientific">Vreelandella venusta</name>
    <dbReference type="NCBI Taxonomy" id="44935"/>
    <lineage>
        <taxon>Bacteria</taxon>
        <taxon>Pseudomonadati</taxon>
        <taxon>Pseudomonadota</taxon>
        <taxon>Gammaproteobacteria</taxon>
        <taxon>Oceanospirillales</taxon>
        <taxon>Halomonadaceae</taxon>
        <taxon>Vreelandella</taxon>
    </lineage>
</organism>
<evidence type="ECO:0000256" key="10">
    <source>
        <dbReference type="RuleBase" id="RU367149"/>
    </source>
</evidence>
<protein>
    <recommendedName>
        <fullName evidence="10">Aromatic amino acid permease</fullName>
    </recommendedName>
</protein>
<dbReference type="PANTHER" id="PTHR46997">
    <property type="entry name" value="LOW AFFINITY TRYPTOPHAN PERMEASE-RELATED"/>
    <property type="match status" value="1"/>
</dbReference>
<gene>
    <name evidence="11" type="ORF">JDS37_18795</name>
</gene>
<keyword evidence="4 10" id="KW-1003">Cell membrane</keyword>
<feature type="transmembrane region" description="Helical" evidence="10">
    <location>
        <begin position="34"/>
        <end position="57"/>
    </location>
</feature>
<dbReference type="Proteomes" id="UP000663479">
    <property type="component" value="Chromosome"/>
</dbReference>
<feature type="transmembrane region" description="Helical" evidence="10">
    <location>
        <begin position="179"/>
        <end position="196"/>
    </location>
</feature>
<evidence type="ECO:0000256" key="3">
    <source>
        <dbReference type="ARBA" id="ARBA00022448"/>
    </source>
</evidence>
<evidence type="ECO:0000313" key="12">
    <source>
        <dbReference type="Proteomes" id="UP000663479"/>
    </source>
</evidence>
<dbReference type="InterPro" id="IPR018227">
    <property type="entry name" value="Amino_acid_transport_2"/>
</dbReference>
<feature type="transmembrane region" description="Helical" evidence="10">
    <location>
        <begin position="89"/>
        <end position="112"/>
    </location>
</feature>
<dbReference type="RefSeq" id="WP_146942281.1">
    <property type="nucleotide sequence ID" value="NZ_BJUL01000002.1"/>
</dbReference>
<proteinExistence type="inferred from homology"/>
<dbReference type="GO" id="GO:0005886">
    <property type="term" value="C:plasma membrane"/>
    <property type="evidence" value="ECO:0007669"/>
    <property type="project" value="UniProtKB-SubCell"/>
</dbReference>
<keyword evidence="8 10" id="KW-1133">Transmembrane helix</keyword>
<evidence type="ECO:0000256" key="4">
    <source>
        <dbReference type="ARBA" id="ARBA00022475"/>
    </source>
</evidence>
<keyword evidence="3 10" id="KW-0813">Transport</keyword>
<evidence type="ECO:0000256" key="5">
    <source>
        <dbReference type="ARBA" id="ARBA00022519"/>
    </source>
</evidence>
<evidence type="ECO:0000256" key="8">
    <source>
        <dbReference type="ARBA" id="ARBA00022989"/>
    </source>
</evidence>
<feature type="transmembrane region" description="Helical" evidence="10">
    <location>
        <begin position="313"/>
        <end position="330"/>
    </location>
</feature>
<evidence type="ECO:0000256" key="9">
    <source>
        <dbReference type="ARBA" id="ARBA00023136"/>
    </source>
</evidence>
<accession>A0AAP9ZDI6</accession>
<keyword evidence="6 10" id="KW-0812">Transmembrane</keyword>
<dbReference type="EMBL" id="CP066539">
    <property type="protein sequence ID" value="QRL03290.1"/>
    <property type="molecule type" value="Genomic_DNA"/>
</dbReference>
<feature type="transmembrane region" description="Helical" evidence="10">
    <location>
        <begin position="141"/>
        <end position="159"/>
    </location>
</feature>
<dbReference type="NCBIfam" id="TIGR00837">
    <property type="entry name" value="araaP"/>
    <property type="match status" value="1"/>
</dbReference>
<dbReference type="GO" id="GO:0015173">
    <property type="term" value="F:aromatic amino acid transmembrane transporter activity"/>
    <property type="evidence" value="ECO:0007669"/>
    <property type="project" value="UniProtKB-UniRule"/>
</dbReference>
<sequence>MIKKISVFGGACIVASVCVGAGMLGLPTAGAGAWMIWSAFALLVTMLVMTLSGWMLLEALKHYDYRASFSTVTKDLLGRKVNYFNNSMVYFVGGVLLYAYITSAGLMISGVVNISRELSAVIFVIIFSSFVLHSTKAVDKISVVLILFMVLSFVLGVFGLTFNVRASNLFGGLYQELHYFPYILAMFPVALTSFGYHHSVASLRSYYKSEELAKKAILGGTLIALLLYMVWIFSVYGNLPRYDFGPVIAQGGNIDSLLANLGDAIESERVSNIISIFSAAAIFSSFVGVGLGVFDFIADLCGFENDRKGRVKTWGLTFLPPLILSLFFPFGFLIAIGYAGAAATVWTCIVPALLAKKSRTLSKGGVGFVAPGENKMILLVVFYGVAVAVLHFMGVLDLLPHPGL</sequence>
<evidence type="ECO:0000256" key="1">
    <source>
        <dbReference type="ARBA" id="ARBA00004429"/>
    </source>
</evidence>
<reference evidence="11" key="1">
    <citation type="submission" date="2020-12" db="EMBL/GenBank/DDBJ databases">
        <title>Genome reconstruction of Halomonas venusta strain DSM 4743.</title>
        <authorList>
            <person name="Aguirre-Garrido J.F."/>
            <person name="Hernandez-Soto L.M."/>
            <person name="Martinez-Abarca F."/>
        </authorList>
    </citation>
    <scope>NUCLEOTIDE SEQUENCE</scope>
    <source>
        <strain evidence="11">4743</strain>
    </source>
</reference>
<comment type="function">
    <text evidence="10">Involved in transporting aromatic amino acids across the cytoplasmic membrane.</text>
</comment>
<comment type="similarity">
    <text evidence="2 10">Belongs to the amino acid/polyamine transporter 2 family. Mtr/TnaB/TyrP permease subfamily.</text>
</comment>
<feature type="transmembrane region" description="Helical" evidence="10">
    <location>
        <begin position="376"/>
        <end position="396"/>
    </location>
</feature>
<name>A0AAP9ZDI6_9GAMM</name>
<comment type="subcellular location">
    <subcellularLocation>
        <location evidence="1 10">Cell inner membrane</location>
        <topology evidence="1 10">Multi-pass membrane protein</topology>
    </subcellularLocation>
</comment>
<keyword evidence="5 10" id="KW-0997">Cell inner membrane</keyword>
<dbReference type="PANTHER" id="PTHR46997:SF1">
    <property type="entry name" value="LOW AFFINITY TRYPTOPHAN PERMEASE-RELATED"/>
    <property type="match status" value="1"/>
</dbReference>
<dbReference type="InterPro" id="IPR013059">
    <property type="entry name" value="Trp_tyr_transpt"/>
</dbReference>
<feature type="transmembrane region" description="Helical" evidence="10">
    <location>
        <begin position="118"/>
        <end position="134"/>
    </location>
</feature>
<feature type="transmembrane region" description="Helical" evidence="10">
    <location>
        <begin position="336"/>
        <end position="355"/>
    </location>
</feature>
<dbReference type="PRINTS" id="PR00166">
    <property type="entry name" value="AROAAPRMEASE"/>
</dbReference>
<feature type="transmembrane region" description="Helical" evidence="10">
    <location>
        <begin position="216"/>
        <end position="236"/>
    </location>
</feature>